<evidence type="ECO:0000313" key="2">
    <source>
        <dbReference type="Proteomes" id="UP001060919"/>
    </source>
</evidence>
<gene>
    <name evidence="1" type="ORF">AsAng_0011310</name>
</gene>
<accession>A0A915YCB5</accession>
<dbReference type="AlphaFoldDB" id="A0A915YCB5"/>
<proteinExistence type="predicted"/>
<keyword evidence="2" id="KW-1185">Reference proteome</keyword>
<sequence>MELSLSSLNWGVLKQIQDQALVQLDCWAIIVDYCHLIFLPKDQVVS</sequence>
<dbReference type="EMBL" id="AP026867">
    <property type="protein sequence ID" value="BDS10423.1"/>
    <property type="molecule type" value="Genomic_DNA"/>
</dbReference>
<dbReference type="Proteomes" id="UP001060919">
    <property type="component" value="Chromosome"/>
</dbReference>
<organism evidence="1 2">
    <name type="scientific">Aureispira anguillae</name>
    <dbReference type="NCBI Taxonomy" id="2864201"/>
    <lineage>
        <taxon>Bacteria</taxon>
        <taxon>Pseudomonadati</taxon>
        <taxon>Bacteroidota</taxon>
        <taxon>Saprospiria</taxon>
        <taxon>Saprospirales</taxon>
        <taxon>Saprospiraceae</taxon>
        <taxon>Aureispira</taxon>
    </lineage>
</organism>
<name>A0A915YCB5_9BACT</name>
<dbReference type="KEGG" id="aup:AsAng_0011310"/>
<reference evidence="1" key="1">
    <citation type="submission" date="2022-09" db="EMBL/GenBank/DDBJ databases">
        <title>Aureispira anguillicida sp. nov., isolated from Leptocephalus of Japanese eel Anguilla japonica.</title>
        <authorList>
            <person name="Yuasa K."/>
            <person name="Mekata T."/>
            <person name="Ikunari K."/>
        </authorList>
    </citation>
    <scope>NUCLEOTIDE SEQUENCE</scope>
    <source>
        <strain evidence="1">EL160426</strain>
    </source>
</reference>
<evidence type="ECO:0000313" key="1">
    <source>
        <dbReference type="EMBL" id="BDS10423.1"/>
    </source>
</evidence>
<protein>
    <submittedName>
        <fullName evidence="1">Uncharacterized protein</fullName>
    </submittedName>
</protein>